<keyword evidence="11 14" id="KW-1133">Transmembrane helix</keyword>
<evidence type="ECO:0000259" key="15">
    <source>
        <dbReference type="PROSITE" id="PS50109"/>
    </source>
</evidence>
<evidence type="ECO:0000259" key="16">
    <source>
        <dbReference type="PROSITE" id="PS50885"/>
    </source>
</evidence>
<keyword evidence="10" id="KW-0067">ATP-binding</keyword>
<feature type="domain" description="HAMP" evidence="16">
    <location>
        <begin position="336"/>
        <end position="388"/>
    </location>
</feature>
<evidence type="ECO:0000256" key="12">
    <source>
        <dbReference type="ARBA" id="ARBA00023012"/>
    </source>
</evidence>
<dbReference type="InterPro" id="IPR010559">
    <property type="entry name" value="Sig_transdc_His_kin_internal"/>
</dbReference>
<dbReference type="PROSITE" id="PS50109">
    <property type="entry name" value="HIS_KIN"/>
    <property type="match status" value="1"/>
</dbReference>
<dbReference type="InterPro" id="IPR003660">
    <property type="entry name" value="HAMP_dom"/>
</dbReference>
<evidence type="ECO:0000256" key="7">
    <source>
        <dbReference type="ARBA" id="ARBA00022692"/>
    </source>
</evidence>
<feature type="transmembrane region" description="Helical" evidence="14">
    <location>
        <begin position="316"/>
        <end position="339"/>
    </location>
</feature>
<accession>A0ABS4I3P8</accession>
<dbReference type="PANTHER" id="PTHR34220:SF11">
    <property type="entry name" value="SENSOR PROTEIN KINASE HPTS"/>
    <property type="match status" value="1"/>
</dbReference>
<dbReference type="SUPFAM" id="SSF158472">
    <property type="entry name" value="HAMP domain-like"/>
    <property type="match status" value="1"/>
</dbReference>
<keyword evidence="6 17" id="KW-0808">Transferase</keyword>
<dbReference type="SUPFAM" id="SSF55874">
    <property type="entry name" value="ATPase domain of HSP90 chaperone/DNA topoisomerase II/histidine kinase"/>
    <property type="match status" value="1"/>
</dbReference>
<dbReference type="Gene3D" id="3.30.565.10">
    <property type="entry name" value="Histidine kinase-like ATPase, C-terminal domain"/>
    <property type="match status" value="1"/>
</dbReference>
<evidence type="ECO:0000256" key="11">
    <source>
        <dbReference type="ARBA" id="ARBA00022989"/>
    </source>
</evidence>
<evidence type="ECO:0000256" key="3">
    <source>
        <dbReference type="ARBA" id="ARBA00012438"/>
    </source>
</evidence>
<keyword evidence="13 14" id="KW-0472">Membrane</keyword>
<evidence type="ECO:0000256" key="13">
    <source>
        <dbReference type="ARBA" id="ARBA00023136"/>
    </source>
</evidence>
<dbReference type="EC" id="2.7.13.3" evidence="3"/>
<comment type="catalytic activity">
    <reaction evidence="1">
        <text>ATP + protein L-histidine = ADP + protein N-phospho-L-histidine.</text>
        <dbReference type="EC" id="2.7.13.3"/>
    </reaction>
</comment>
<evidence type="ECO:0000313" key="17">
    <source>
        <dbReference type="EMBL" id="MBP1965551.1"/>
    </source>
</evidence>
<sequence>MGFVKVYLTYLKKNLFMRLLLLFSLITVITIISFSYFIYHSMSQAAINRELDIQKKAMTNVNTYLGEKYEASQSILFGLYRDSSLAAGVTFMLQHPFQEYVQHSLEQYKYNLGGTSTWNDGLQYFKNHVEDDSDIQNLMLYSVDQQVLYVLGRNRQLRMVQANATHSYIPEAMALDSKSVSLPNIWLREAAEQWDNHLYAVRTPINDKQTLKNIGQQIVFFSSDGIWKVLSNEKEELKGTILVVTPDGGVVFDSSDQFYGRPYPYMDQIGSLYENSVVNQTAYVTKLTQSKGDFIVVGMMPKAELATSSRRIGTTIFTISAICIFFTILLPSLLVLNVARRTNQIIRFTRKVRQGDLSARIPDNREDELGQISRSFNEMIDELNQYIDRVYKADIKQKHTELSALQARVNPHFLYNTLEVIRMRAITQGAHDVGEMIYSLSMLFRSFVQQKKIYTLKDELEACRLYLELFQIRYKDNFTYSIEVDRKLASFRVMKMSLQPVIENYIVHGLRSDSNDNELHIRVTQVEEFIHVQVEDNGNGITPERLSELETFLKTEEKEGESFGLRSINQRLKLLYGSKYGLGLRSEPGKGTTVDIWLPMDEGKEVYHV</sequence>
<dbReference type="RefSeq" id="WP_167052368.1">
    <property type="nucleotide sequence ID" value="NZ_JAAOZR010000003.1"/>
</dbReference>
<dbReference type="InterPro" id="IPR005467">
    <property type="entry name" value="His_kinase_dom"/>
</dbReference>
<dbReference type="GO" id="GO:0004673">
    <property type="term" value="F:protein histidine kinase activity"/>
    <property type="evidence" value="ECO:0007669"/>
    <property type="project" value="UniProtKB-EC"/>
</dbReference>
<evidence type="ECO:0000256" key="4">
    <source>
        <dbReference type="ARBA" id="ARBA00022475"/>
    </source>
</evidence>
<evidence type="ECO:0000256" key="1">
    <source>
        <dbReference type="ARBA" id="ARBA00000085"/>
    </source>
</evidence>
<dbReference type="SMART" id="SM00387">
    <property type="entry name" value="HATPase_c"/>
    <property type="match status" value="1"/>
</dbReference>
<dbReference type="InterPro" id="IPR036890">
    <property type="entry name" value="HATPase_C_sf"/>
</dbReference>
<evidence type="ECO:0000256" key="8">
    <source>
        <dbReference type="ARBA" id="ARBA00022741"/>
    </source>
</evidence>
<dbReference type="EMBL" id="JAGGKV010000014">
    <property type="protein sequence ID" value="MBP1965551.1"/>
    <property type="molecule type" value="Genomic_DNA"/>
</dbReference>
<evidence type="ECO:0000256" key="5">
    <source>
        <dbReference type="ARBA" id="ARBA00022553"/>
    </source>
</evidence>
<dbReference type="InterPro" id="IPR003594">
    <property type="entry name" value="HATPase_dom"/>
</dbReference>
<organism evidence="17 18">
    <name type="scientific">Paenibacillus aceris</name>
    <dbReference type="NCBI Taxonomy" id="869555"/>
    <lineage>
        <taxon>Bacteria</taxon>
        <taxon>Bacillati</taxon>
        <taxon>Bacillota</taxon>
        <taxon>Bacilli</taxon>
        <taxon>Bacillales</taxon>
        <taxon>Paenibacillaceae</taxon>
        <taxon>Paenibacillus</taxon>
    </lineage>
</organism>
<feature type="transmembrane region" description="Helical" evidence="14">
    <location>
        <begin position="20"/>
        <end position="39"/>
    </location>
</feature>
<reference evidence="17 18" key="1">
    <citation type="submission" date="2021-03" db="EMBL/GenBank/DDBJ databases">
        <title>Genomic Encyclopedia of Type Strains, Phase IV (KMG-IV): sequencing the most valuable type-strain genomes for metagenomic binning, comparative biology and taxonomic classification.</title>
        <authorList>
            <person name="Goeker M."/>
        </authorList>
    </citation>
    <scope>NUCLEOTIDE SEQUENCE [LARGE SCALE GENOMIC DNA]</scope>
    <source>
        <strain evidence="17 18">DSM 24950</strain>
    </source>
</reference>
<dbReference type="PANTHER" id="PTHR34220">
    <property type="entry name" value="SENSOR HISTIDINE KINASE YPDA"/>
    <property type="match status" value="1"/>
</dbReference>
<evidence type="ECO:0000313" key="18">
    <source>
        <dbReference type="Proteomes" id="UP001519344"/>
    </source>
</evidence>
<dbReference type="SMART" id="SM00304">
    <property type="entry name" value="HAMP"/>
    <property type="match status" value="1"/>
</dbReference>
<dbReference type="Proteomes" id="UP001519344">
    <property type="component" value="Unassembled WGS sequence"/>
</dbReference>
<evidence type="ECO:0000256" key="6">
    <source>
        <dbReference type="ARBA" id="ARBA00022679"/>
    </source>
</evidence>
<evidence type="ECO:0000256" key="14">
    <source>
        <dbReference type="SAM" id="Phobius"/>
    </source>
</evidence>
<dbReference type="Pfam" id="PF06580">
    <property type="entry name" value="His_kinase"/>
    <property type="match status" value="1"/>
</dbReference>
<keyword evidence="7 14" id="KW-0812">Transmembrane</keyword>
<dbReference type="PROSITE" id="PS50885">
    <property type="entry name" value="HAMP"/>
    <property type="match status" value="1"/>
</dbReference>
<dbReference type="Pfam" id="PF00672">
    <property type="entry name" value="HAMP"/>
    <property type="match status" value="1"/>
</dbReference>
<keyword evidence="4" id="KW-1003">Cell membrane</keyword>
<dbReference type="CDD" id="cd06225">
    <property type="entry name" value="HAMP"/>
    <property type="match status" value="1"/>
</dbReference>
<keyword evidence="12" id="KW-0902">Two-component regulatory system</keyword>
<protein>
    <recommendedName>
        <fullName evidence="3">histidine kinase</fullName>
        <ecNumber evidence="3">2.7.13.3</ecNumber>
    </recommendedName>
</protein>
<evidence type="ECO:0000256" key="9">
    <source>
        <dbReference type="ARBA" id="ARBA00022777"/>
    </source>
</evidence>
<dbReference type="PRINTS" id="PR00344">
    <property type="entry name" value="BCTRLSENSOR"/>
</dbReference>
<comment type="caution">
    <text evidence="17">The sequence shown here is derived from an EMBL/GenBank/DDBJ whole genome shotgun (WGS) entry which is preliminary data.</text>
</comment>
<proteinExistence type="predicted"/>
<keyword evidence="8" id="KW-0547">Nucleotide-binding</keyword>
<dbReference type="Pfam" id="PF02518">
    <property type="entry name" value="HATPase_c"/>
    <property type="match status" value="1"/>
</dbReference>
<evidence type="ECO:0000256" key="10">
    <source>
        <dbReference type="ARBA" id="ARBA00022840"/>
    </source>
</evidence>
<dbReference type="InterPro" id="IPR050640">
    <property type="entry name" value="Bact_2-comp_sensor_kinase"/>
</dbReference>
<keyword evidence="18" id="KW-1185">Reference proteome</keyword>
<keyword evidence="5" id="KW-0597">Phosphoprotein</keyword>
<name>A0ABS4I3P8_9BACL</name>
<evidence type="ECO:0000256" key="2">
    <source>
        <dbReference type="ARBA" id="ARBA00004651"/>
    </source>
</evidence>
<feature type="domain" description="Histidine kinase" evidence="15">
    <location>
        <begin position="498"/>
        <end position="602"/>
    </location>
</feature>
<gene>
    <name evidence="17" type="ORF">J2Z65_004789</name>
</gene>
<comment type="subcellular location">
    <subcellularLocation>
        <location evidence="2">Cell membrane</location>
        <topology evidence="2">Multi-pass membrane protein</topology>
    </subcellularLocation>
</comment>
<keyword evidence="9 17" id="KW-0418">Kinase</keyword>
<dbReference type="InterPro" id="IPR004358">
    <property type="entry name" value="Sig_transdc_His_kin-like_C"/>
</dbReference>
<dbReference type="Gene3D" id="6.10.340.10">
    <property type="match status" value="1"/>
</dbReference>